<dbReference type="PIRSF" id="PIRSF001439">
    <property type="entry name" value="CryM"/>
    <property type="match status" value="1"/>
</dbReference>
<dbReference type="EMBL" id="JACJVR010000039">
    <property type="protein sequence ID" value="MBB6691804.1"/>
    <property type="molecule type" value="Genomic_DNA"/>
</dbReference>
<sequence>MIYLDDGHIRQMGLDWPELAETIRKTALLHGTEEIAQPLKPYLRFRDPANRIIAMPAFVGGDVEACGIKWIASYPGNLGRGLPRAHSALVLNDPATGEPIAFIKGALISALRTAAVSAVMLDAWLKRRGAASFSAGIVGFGPIGRTHLSMLASLFGDRLDQVRLCDLRGVEESAIEDGLRDRTKIVSGWREAYAESDVFLTCTTVGDGYIDLPPRPGTLLLNVSLRDYVEDCVKHLTAAVVDDWTEVCRENTVIERLHLHHGWTRERSVSLKEVLASNGLDRLPPDEPVFFNPMGMAAFDIAAASYYRNKALAMGIGIHL</sequence>
<protein>
    <submittedName>
        <fullName evidence="1">2,3-diaminopropionate biosynthesis protein SbnB</fullName>
    </submittedName>
</protein>
<dbReference type="PANTHER" id="PTHR13812">
    <property type="entry name" value="KETIMINE REDUCTASE MU-CRYSTALLIN"/>
    <property type="match status" value="1"/>
</dbReference>
<comment type="caution">
    <text evidence="1">The sequence shown here is derived from an EMBL/GenBank/DDBJ whole genome shotgun (WGS) entry which is preliminary data.</text>
</comment>
<dbReference type="InterPro" id="IPR036291">
    <property type="entry name" value="NAD(P)-bd_dom_sf"/>
</dbReference>
<dbReference type="Proteomes" id="UP000553776">
    <property type="component" value="Unassembled WGS sequence"/>
</dbReference>
<dbReference type="PANTHER" id="PTHR13812:SF19">
    <property type="entry name" value="KETIMINE REDUCTASE MU-CRYSTALLIN"/>
    <property type="match status" value="1"/>
</dbReference>
<dbReference type="AlphaFoldDB" id="A0A841U1J9"/>
<dbReference type="Gene3D" id="3.40.50.720">
    <property type="entry name" value="NAD(P)-binding Rossmann-like Domain"/>
    <property type="match status" value="1"/>
</dbReference>
<evidence type="ECO:0000313" key="1">
    <source>
        <dbReference type="EMBL" id="MBB6691804.1"/>
    </source>
</evidence>
<proteinExistence type="predicted"/>
<dbReference type="InterPro" id="IPR023401">
    <property type="entry name" value="ODC_N"/>
</dbReference>
<organism evidence="1 2">
    <name type="scientific">Cohnella xylanilytica</name>
    <dbReference type="NCBI Taxonomy" id="557555"/>
    <lineage>
        <taxon>Bacteria</taxon>
        <taxon>Bacillati</taxon>
        <taxon>Bacillota</taxon>
        <taxon>Bacilli</taxon>
        <taxon>Bacillales</taxon>
        <taxon>Paenibacillaceae</taxon>
        <taxon>Cohnella</taxon>
    </lineage>
</organism>
<accession>A0A841U1J9</accession>
<keyword evidence="2" id="KW-1185">Reference proteome</keyword>
<dbReference type="Gene3D" id="3.30.1780.10">
    <property type="entry name" value="ornithine cyclodeaminase, domain 1"/>
    <property type="match status" value="1"/>
</dbReference>
<dbReference type="RefSeq" id="WP_185135799.1">
    <property type="nucleotide sequence ID" value="NZ_JACJVR010000039.1"/>
</dbReference>
<evidence type="ECO:0000313" key="2">
    <source>
        <dbReference type="Proteomes" id="UP000553776"/>
    </source>
</evidence>
<dbReference type="Pfam" id="PF02423">
    <property type="entry name" value="OCD_Mu_crystall"/>
    <property type="match status" value="1"/>
</dbReference>
<dbReference type="SUPFAM" id="SSF51735">
    <property type="entry name" value="NAD(P)-binding Rossmann-fold domains"/>
    <property type="match status" value="1"/>
</dbReference>
<dbReference type="GO" id="GO:0005737">
    <property type="term" value="C:cytoplasm"/>
    <property type="evidence" value="ECO:0007669"/>
    <property type="project" value="TreeGrafter"/>
</dbReference>
<name>A0A841U1J9_9BACL</name>
<dbReference type="InterPro" id="IPR003462">
    <property type="entry name" value="ODC_Mu_crystall"/>
</dbReference>
<reference evidence="1 2" key="1">
    <citation type="submission" date="2020-08" db="EMBL/GenBank/DDBJ databases">
        <title>Cohnella phylogeny.</title>
        <authorList>
            <person name="Dunlap C."/>
        </authorList>
    </citation>
    <scope>NUCLEOTIDE SEQUENCE [LARGE SCALE GENOMIC DNA]</scope>
    <source>
        <strain evidence="1 2">DSM 25239</strain>
    </source>
</reference>
<gene>
    <name evidence="1" type="ORF">H7B90_10385</name>
</gene>